<evidence type="ECO:0008006" key="3">
    <source>
        <dbReference type="Google" id="ProtNLM"/>
    </source>
</evidence>
<name>A0AAD7CJE1_9AGAR</name>
<proteinExistence type="predicted"/>
<keyword evidence="2" id="KW-1185">Reference proteome</keyword>
<dbReference type="Proteomes" id="UP001221142">
    <property type="component" value="Unassembled WGS sequence"/>
</dbReference>
<dbReference type="AlphaFoldDB" id="A0AAD7CJE1"/>
<dbReference type="SUPFAM" id="SSF144232">
    <property type="entry name" value="HIT/MYND zinc finger-like"/>
    <property type="match status" value="1"/>
</dbReference>
<dbReference type="Gene3D" id="6.10.140.2220">
    <property type="match status" value="1"/>
</dbReference>
<sequence length="495" mass="56260">MQISEPHPEIITERAVRTLASCSVFIQGLAPNQPENLLELVEGAGGTIDDLAVCVHRALAVFGRAFWKLAPEERQDLLGPHLSAVYRFILDVNSQHLGSGYAPFFRRLLWEGFTLSLVPSVDRLVQVYVQVCQMPAHSEALEPLSLCLDLISHVWREPRSGFDGHTVRLRVLRALMDCLNMLDVVPVEVNNQVACAGIARRVKDMLGFLIPSHLVWFKMVRELQLPQNHDDLQTLNFSGSEYRTLWAALKGEIEQKLRLLYSEFYWRACDNLQCARIRARNEFRKCGTCQEAYYCPESECQKADWKADGHPHAKICSAPVSNPLLPALGCRERIFLRLIVDDDFQNNMNEIVRIQLSFLSENPTTGTIVTVFDYSHWPRQIWVCSALDPAVFPAFSLSDEKRDAAILRVEYSDGAMDLHVLRLPDAETLSEKPRQERLPGVGAQWLLMPLRMHRGSTFYADRNSLAQEHSRGSDMTSFNTGEICNELRTRGRTCH</sequence>
<evidence type="ECO:0000313" key="1">
    <source>
        <dbReference type="EMBL" id="KAJ7650469.1"/>
    </source>
</evidence>
<evidence type="ECO:0000313" key="2">
    <source>
        <dbReference type="Proteomes" id="UP001221142"/>
    </source>
</evidence>
<protein>
    <recommendedName>
        <fullName evidence="3">MYND-type domain-containing protein</fullName>
    </recommendedName>
</protein>
<comment type="caution">
    <text evidence="1">The sequence shown here is derived from an EMBL/GenBank/DDBJ whole genome shotgun (WGS) entry which is preliminary data.</text>
</comment>
<reference evidence="1" key="1">
    <citation type="submission" date="2023-03" db="EMBL/GenBank/DDBJ databases">
        <title>Massive genome expansion in bonnet fungi (Mycena s.s.) driven by repeated elements and novel gene families across ecological guilds.</title>
        <authorList>
            <consortium name="Lawrence Berkeley National Laboratory"/>
            <person name="Harder C.B."/>
            <person name="Miyauchi S."/>
            <person name="Viragh M."/>
            <person name="Kuo A."/>
            <person name="Thoen E."/>
            <person name="Andreopoulos B."/>
            <person name="Lu D."/>
            <person name="Skrede I."/>
            <person name="Drula E."/>
            <person name="Henrissat B."/>
            <person name="Morin E."/>
            <person name="Kohler A."/>
            <person name="Barry K."/>
            <person name="LaButti K."/>
            <person name="Morin E."/>
            <person name="Salamov A."/>
            <person name="Lipzen A."/>
            <person name="Mereny Z."/>
            <person name="Hegedus B."/>
            <person name="Baldrian P."/>
            <person name="Stursova M."/>
            <person name="Weitz H."/>
            <person name="Taylor A."/>
            <person name="Grigoriev I.V."/>
            <person name="Nagy L.G."/>
            <person name="Martin F."/>
            <person name="Kauserud H."/>
        </authorList>
    </citation>
    <scope>NUCLEOTIDE SEQUENCE</scope>
    <source>
        <strain evidence="1">9284</strain>
    </source>
</reference>
<organism evidence="1 2">
    <name type="scientific">Roridomyces roridus</name>
    <dbReference type="NCBI Taxonomy" id="1738132"/>
    <lineage>
        <taxon>Eukaryota</taxon>
        <taxon>Fungi</taxon>
        <taxon>Dikarya</taxon>
        <taxon>Basidiomycota</taxon>
        <taxon>Agaricomycotina</taxon>
        <taxon>Agaricomycetes</taxon>
        <taxon>Agaricomycetidae</taxon>
        <taxon>Agaricales</taxon>
        <taxon>Marasmiineae</taxon>
        <taxon>Mycenaceae</taxon>
        <taxon>Roridomyces</taxon>
    </lineage>
</organism>
<accession>A0AAD7CJE1</accession>
<dbReference type="EMBL" id="JARKIF010000001">
    <property type="protein sequence ID" value="KAJ7650469.1"/>
    <property type="molecule type" value="Genomic_DNA"/>
</dbReference>
<gene>
    <name evidence="1" type="ORF">FB45DRAFT_1017854</name>
</gene>